<evidence type="ECO:0000313" key="6">
    <source>
        <dbReference type="EMBL" id="KAH1065357.1"/>
    </source>
</evidence>
<dbReference type="EMBL" id="JAIQCV010000009">
    <property type="protein sequence ID" value="KAH1065357.1"/>
    <property type="molecule type" value="Genomic_DNA"/>
</dbReference>
<keyword evidence="4" id="KW-0732">Signal</keyword>
<dbReference type="Proteomes" id="UP000828251">
    <property type="component" value="Unassembled WGS sequence"/>
</dbReference>
<dbReference type="GO" id="GO:0048046">
    <property type="term" value="C:apoplast"/>
    <property type="evidence" value="ECO:0007669"/>
    <property type="project" value="UniProtKB-SubCell"/>
</dbReference>
<name>A0A9D3UZN2_9ROSI</name>
<dbReference type="PANTHER" id="PTHR31279:SF73">
    <property type="entry name" value="OS10G0376400 PROTEIN"/>
    <property type="match status" value="1"/>
</dbReference>
<gene>
    <name evidence="6" type="ORF">J1N35_030344</name>
</gene>
<accession>A0A9D3UZN2</accession>
<organism evidence="6 7">
    <name type="scientific">Gossypium stocksii</name>
    <dbReference type="NCBI Taxonomy" id="47602"/>
    <lineage>
        <taxon>Eukaryota</taxon>
        <taxon>Viridiplantae</taxon>
        <taxon>Streptophyta</taxon>
        <taxon>Embryophyta</taxon>
        <taxon>Tracheophyta</taxon>
        <taxon>Spermatophyta</taxon>
        <taxon>Magnoliopsida</taxon>
        <taxon>eudicotyledons</taxon>
        <taxon>Gunneridae</taxon>
        <taxon>Pentapetalae</taxon>
        <taxon>rosids</taxon>
        <taxon>malvids</taxon>
        <taxon>Malvales</taxon>
        <taxon>Malvaceae</taxon>
        <taxon>Malvoideae</taxon>
        <taxon>Gossypium</taxon>
    </lineage>
</organism>
<comment type="subcellular location">
    <subcellularLocation>
        <location evidence="1">Secreted</location>
        <location evidence="1">Extracellular space</location>
        <location evidence="1">Apoplast</location>
    </subcellularLocation>
</comment>
<reference evidence="6 7" key="1">
    <citation type="journal article" date="2021" name="Plant Biotechnol. J.">
        <title>Multi-omics assisted identification of the key and species-specific regulatory components of drought-tolerant mechanisms in Gossypium stocksii.</title>
        <authorList>
            <person name="Yu D."/>
            <person name="Ke L."/>
            <person name="Zhang D."/>
            <person name="Wu Y."/>
            <person name="Sun Y."/>
            <person name="Mei J."/>
            <person name="Sun J."/>
            <person name="Sun Y."/>
        </authorList>
    </citation>
    <scope>NUCLEOTIDE SEQUENCE [LARGE SCALE GENOMIC DNA]</scope>
    <source>
        <strain evidence="7">cv. E1</strain>
        <tissue evidence="6">Leaf</tissue>
    </source>
</reference>
<evidence type="ECO:0000256" key="2">
    <source>
        <dbReference type="ARBA" id="ARBA00022523"/>
    </source>
</evidence>
<sequence length="98" mass="10932">MKKADRSDSRIVLANQLTDRNYSTRKILKKSLVSLLAKRVHSKLDGLTLVLTAKDVAVEGFCMSNCGFHSSNAKEKSVFVRVVNSETQCPSQCAWSFH</sequence>
<keyword evidence="7" id="KW-1185">Reference proteome</keyword>
<proteinExistence type="inferred from homology"/>
<evidence type="ECO:0000256" key="5">
    <source>
        <dbReference type="ARBA" id="ARBA00023591"/>
    </source>
</evidence>
<dbReference type="OrthoDB" id="977129at2759"/>
<dbReference type="Pfam" id="PF04674">
    <property type="entry name" value="Phi_1"/>
    <property type="match status" value="1"/>
</dbReference>
<dbReference type="InterPro" id="IPR006766">
    <property type="entry name" value="EXORDIUM-like"/>
</dbReference>
<dbReference type="AlphaFoldDB" id="A0A9D3UZN2"/>
<protein>
    <submittedName>
        <fullName evidence="6">Uncharacterized protein</fullName>
    </submittedName>
</protein>
<evidence type="ECO:0000256" key="3">
    <source>
        <dbReference type="ARBA" id="ARBA00022525"/>
    </source>
</evidence>
<evidence type="ECO:0000256" key="4">
    <source>
        <dbReference type="ARBA" id="ARBA00022729"/>
    </source>
</evidence>
<evidence type="ECO:0000256" key="1">
    <source>
        <dbReference type="ARBA" id="ARBA00004271"/>
    </source>
</evidence>
<evidence type="ECO:0000313" key="7">
    <source>
        <dbReference type="Proteomes" id="UP000828251"/>
    </source>
</evidence>
<dbReference type="PANTHER" id="PTHR31279">
    <property type="entry name" value="PROTEIN EXORDIUM-LIKE 5"/>
    <property type="match status" value="1"/>
</dbReference>
<comment type="caution">
    <text evidence="6">The sequence shown here is derived from an EMBL/GenBank/DDBJ whole genome shotgun (WGS) entry which is preliminary data.</text>
</comment>
<keyword evidence="2" id="KW-0052">Apoplast</keyword>
<comment type="similarity">
    <text evidence="5">Belongs to the EXORDIUM family.</text>
</comment>
<keyword evidence="3" id="KW-0964">Secreted</keyword>